<dbReference type="GO" id="GO:0042175">
    <property type="term" value="C:nuclear outer membrane-endoplasmic reticulum membrane network"/>
    <property type="evidence" value="ECO:0007669"/>
    <property type="project" value="TreeGrafter"/>
</dbReference>
<reference evidence="3 4" key="2">
    <citation type="submission" date="2015-05" db="EMBL/GenBank/DDBJ databases">
        <title>Distinctive expansion of gene families associated with plant cell wall degradation and secondary metabolism in the genomes of grapevine trunk pathogens.</title>
        <authorList>
            <person name="Lawrence D.P."/>
            <person name="Travadon R."/>
            <person name="Rolshausen P.E."/>
            <person name="Baumgartner K."/>
        </authorList>
    </citation>
    <scope>NUCLEOTIDE SEQUENCE [LARGE SCALE GENOMIC DNA]</scope>
    <source>
        <strain evidence="3">DS831</strain>
    </source>
</reference>
<gene>
    <name evidence="3" type="ORF">UCDDS831_g02560</name>
</gene>
<feature type="coiled-coil region" evidence="1">
    <location>
        <begin position="165"/>
        <end position="274"/>
    </location>
</feature>
<feature type="region of interest" description="Disordered" evidence="2">
    <location>
        <begin position="1"/>
        <end position="41"/>
    </location>
</feature>
<dbReference type="Gene3D" id="1.10.287.1490">
    <property type="match status" value="1"/>
</dbReference>
<proteinExistence type="predicted"/>
<dbReference type="GO" id="GO:1990904">
    <property type="term" value="C:ribonucleoprotein complex"/>
    <property type="evidence" value="ECO:0007669"/>
    <property type="project" value="TreeGrafter"/>
</dbReference>
<protein>
    <submittedName>
        <fullName evidence="3">Putative nuclear segregation protein</fullName>
    </submittedName>
</protein>
<reference evidence="3 4" key="1">
    <citation type="submission" date="2015-03" db="EMBL/GenBank/DDBJ databases">
        <authorList>
            <person name="Morales-Cruz A."/>
            <person name="Amrine K.C."/>
            <person name="Cantu D."/>
        </authorList>
    </citation>
    <scope>NUCLEOTIDE SEQUENCE [LARGE SCALE GENOMIC DNA]</scope>
    <source>
        <strain evidence="3">DS831</strain>
    </source>
</reference>
<organism evidence="3 4">
    <name type="scientific">Diplodia seriata</name>
    <dbReference type="NCBI Taxonomy" id="420778"/>
    <lineage>
        <taxon>Eukaryota</taxon>
        <taxon>Fungi</taxon>
        <taxon>Dikarya</taxon>
        <taxon>Ascomycota</taxon>
        <taxon>Pezizomycotina</taxon>
        <taxon>Dothideomycetes</taxon>
        <taxon>Dothideomycetes incertae sedis</taxon>
        <taxon>Botryosphaeriales</taxon>
        <taxon>Botryosphaeriaceae</taxon>
        <taxon>Diplodia</taxon>
    </lineage>
</organism>
<dbReference type="GO" id="GO:0005783">
    <property type="term" value="C:endoplasmic reticulum"/>
    <property type="evidence" value="ECO:0007669"/>
    <property type="project" value="TreeGrafter"/>
</dbReference>
<evidence type="ECO:0000313" key="4">
    <source>
        <dbReference type="Proteomes" id="UP000034182"/>
    </source>
</evidence>
<dbReference type="EMBL" id="LAQI01000061">
    <property type="protein sequence ID" value="KKY24228.1"/>
    <property type="molecule type" value="Genomic_DNA"/>
</dbReference>
<dbReference type="PANTHER" id="PTHR31027:SF2">
    <property type="entry name" value="LEBERCILIN DOMAIN-CONTAINING PROTEIN"/>
    <property type="match status" value="1"/>
</dbReference>
<feature type="compositionally biased region" description="Basic and acidic residues" evidence="2">
    <location>
        <begin position="17"/>
        <end position="41"/>
    </location>
</feature>
<dbReference type="PANTHER" id="PTHR31027">
    <property type="entry name" value="NUCLEAR SEGREGATION PROTEIN BFR1"/>
    <property type="match status" value="1"/>
</dbReference>
<comment type="caution">
    <text evidence="3">The sequence shown here is derived from an EMBL/GenBank/DDBJ whole genome shotgun (WGS) entry which is preliminary data.</text>
</comment>
<dbReference type="AlphaFoldDB" id="A0A0G2GL67"/>
<evidence type="ECO:0000256" key="2">
    <source>
        <dbReference type="SAM" id="MobiDB-lite"/>
    </source>
</evidence>
<feature type="compositionally biased region" description="Basic and acidic residues" evidence="2">
    <location>
        <begin position="476"/>
        <end position="503"/>
    </location>
</feature>
<feature type="region of interest" description="Disordered" evidence="2">
    <location>
        <begin position="415"/>
        <end position="503"/>
    </location>
</feature>
<feature type="compositionally biased region" description="Low complexity" evidence="2">
    <location>
        <begin position="1"/>
        <end position="10"/>
    </location>
</feature>
<dbReference type="GO" id="GO:0003729">
    <property type="term" value="F:mRNA binding"/>
    <property type="evidence" value="ECO:0007669"/>
    <property type="project" value="TreeGrafter"/>
</dbReference>
<feature type="region of interest" description="Disordered" evidence="2">
    <location>
        <begin position="351"/>
        <end position="375"/>
    </location>
</feature>
<evidence type="ECO:0000256" key="1">
    <source>
        <dbReference type="SAM" id="Coils"/>
    </source>
</evidence>
<dbReference type="Proteomes" id="UP000034182">
    <property type="component" value="Unassembled WGS sequence"/>
</dbReference>
<sequence length="503" mass="55892">MADTAAPAAAKKQQFVKPEKPSEDAYKTGLAEKEKQHAAAQDKLKALNAKIDLATPNNKDSPTAKKQQELRAELAEIRKKQQANKGSRNTVFEQIRKLDEQLKSRIQENKTARSRVNFKNADEVDREIARLQSQVDSGSMKIVEEKKALADISSLNKQKKNFAGFDQAEKGIADLKAKIAELRKSLDDPEAKAMSDRYSTIQSELDAIKGEQDEAYKSLNSLRDERTKLRNEQQAKWTELKEFKDKYFEQKRAFRNYEQEAYKVRRERQDAERKAYEAKKRREIADAKLEEASAPAYTEEIVTAEGLIRYFDPSALPAKETNGTSKFAAQAGRSTDDSAFKGMKVVKKEEEDYFAGSGSGKKGKKNKKNKESAAASSGFNLSIGVIEQLAQINVEAPASQSDIPGVVEKLKEKLETWKKDQSRKTQENIDKAKKEIEKLDAAESDGADAGAKDTAKKPAAKNQQVNGSADAGAELTQEKDAVTDAAKDLEKASIEDKDQTATA</sequence>
<accession>A0A0G2GL67</accession>
<dbReference type="InterPro" id="IPR039604">
    <property type="entry name" value="Bfr1"/>
</dbReference>
<evidence type="ECO:0000313" key="3">
    <source>
        <dbReference type="EMBL" id="KKY24228.1"/>
    </source>
</evidence>
<keyword evidence="1" id="KW-0175">Coiled coil</keyword>
<feature type="compositionally biased region" description="Basic and acidic residues" evidence="2">
    <location>
        <begin position="415"/>
        <end position="441"/>
    </location>
</feature>
<name>A0A0G2GL67_9PEZI</name>
<dbReference type="GO" id="GO:0008298">
    <property type="term" value="P:intracellular mRNA localization"/>
    <property type="evidence" value="ECO:0007669"/>
    <property type="project" value="TreeGrafter"/>
</dbReference>